<name>A0A556ACJ1_9BURK</name>
<dbReference type="InterPro" id="IPR032710">
    <property type="entry name" value="NTF2-like_dom_sf"/>
</dbReference>
<protein>
    <submittedName>
        <fullName evidence="2">Nuclear transport factor 2 family protein</fullName>
    </submittedName>
</protein>
<dbReference type="Gene3D" id="3.10.450.50">
    <property type="match status" value="1"/>
</dbReference>
<evidence type="ECO:0000313" key="2">
    <source>
        <dbReference type="EMBL" id="TSH90616.1"/>
    </source>
</evidence>
<reference evidence="2 3" key="1">
    <citation type="submission" date="2019-07" db="EMBL/GenBank/DDBJ databases">
        <title>Qingshengfaniella alkalisoli gen. nov., sp. nov., isolated from saline soil.</title>
        <authorList>
            <person name="Xu L."/>
            <person name="Huang X.-X."/>
            <person name="Sun J.-Q."/>
        </authorList>
    </citation>
    <scope>NUCLEOTIDE SEQUENCE [LARGE SCALE GENOMIC DNA]</scope>
    <source>
        <strain evidence="2 3">DSM 27279</strain>
    </source>
</reference>
<feature type="domain" description="SnoaL-like" evidence="1">
    <location>
        <begin position="8"/>
        <end position="109"/>
    </location>
</feature>
<sequence>MIDATRIAERYLAAWNETDAARRDALLAEGWLADATYADPMATVQGRAQIAAVIAAVQERFPGFRFALAGTPDGYADKVRFSWSLGPAQAPDTIQGTDFAVVDAEGRLCSVTGFLDKVPTAS</sequence>
<evidence type="ECO:0000259" key="1">
    <source>
        <dbReference type="Pfam" id="PF12680"/>
    </source>
</evidence>
<dbReference type="AlphaFoldDB" id="A0A556ACJ1"/>
<evidence type="ECO:0000313" key="3">
    <source>
        <dbReference type="Proteomes" id="UP000318405"/>
    </source>
</evidence>
<accession>A0A556ACJ1</accession>
<comment type="caution">
    <text evidence="2">The sequence shown here is derived from an EMBL/GenBank/DDBJ whole genome shotgun (WGS) entry which is preliminary data.</text>
</comment>
<proteinExistence type="predicted"/>
<dbReference type="SUPFAM" id="SSF54427">
    <property type="entry name" value="NTF2-like"/>
    <property type="match status" value="1"/>
</dbReference>
<dbReference type="OrthoDB" id="9808719at2"/>
<keyword evidence="3" id="KW-1185">Reference proteome</keyword>
<dbReference type="Pfam" id="PF12680">
    <property type="entry name" value="SnoaL_2"/>
    <property type="match status" value="1"/>
</dbReference>
<dbReference type="InterPro" id="IPR037401">
    <property type="entry name" value="SnoaL-like"/>
</dbReference>
<dbReference type="Proteomes" id="UP000318405">
    <property type="component" value="Unassembled WGS sequence"/>
</dbReference>
<dbReference type="RefSeq" id="WP_143950533.1">
    <property type="nucleotide sequence ID" value="NZ_BAABMB010000003.1"/>
</dbReference>
<gene>
    <name evidence="2" type="ORF">FOZ76_22695</name>
</gene>
<organism evidence="2 3">
    <name type="scientific">Verticiella sediminum</name>
    <dbReference type="NCBI Taxonomy" id="1247510"/>
    <lineage>
        <taxon>Bacteria</taxon>
        <taxon>Pseudomonadati</taxon>
        <taxon>Pseudomonadota</taxon>
        <taxon>Betaproteobacteria</taxon>
        <taxon>Burkholderiales</taxon>
        <taxon>Alcaligenaceae</taxon>
        <taxon>Verticiella</taxon>
    </lineage>
</organism>
<dbReference type="EMBL" id="VLTJ01000039">
    <property type="protein sequence ID" value="TSH90616.1"/>
    <property type="molecule type" value="Genomic_DNA"/>
</dbReference>